<evidence type="ECO:0000313" key="2">
    <source>
        <dbReference type="EMBL" id="KAJ8530956.1"/>
    </source>
</evidence>
<accession>A0A9Q1L8V2</accession>
<evidence type="ECO:0000313" key="3">
    <source>
        <dbReference type="Proteomes" id="UP001152561"/>
    </source>
</evidence>
<dbReference type="EMBL" id="JAJAGQ010000021">
    <property type="protein sequence ID" value="KAJ8530956.1"/>
    <property type="molecule type" value="Genomic_DNA"/>
</dbReference>
<feature type="compositionally biased region" description="Basic and acidic residues" evidence="1">
    <location>
        <begin position="39"/>
        <end position="52"/>
    </location>
</feature>
<gene>
    <name evidence="2" type="ORF">K7X08_023837</name>
</gene>
<reference evidence="3" key="1">
    <citation type="journal article" date="2023" name="Proc. Natl. Acad. Sci. U.S.A.">
        <title>Genomic and structural basis for evolution of tropane alkaloid biosynthesis.</title>
        <authorList>
            <person name="Wanga Y.-J."/>
            <person name="Taina T."/>
            <person name="Yua J.-Y."/>
            <person name="Lia J."/>
            <person name="Xua B."/>
            <person name="Chenc J."/>
            <person name="D'Auriad J.C."/>
            <person name="Huanga J.-P."/>
            <person name="Huanga S.-X."/>
        </authorList>
    </citation>
    <scope>NUCLEOTIDE SEQUENCE [LARGE SCALE GENOMIC DNA]</scope>
    <source>
        <strain evidence="3">cv. KIB-2019</strain>
    </source>
</reference>
<feature type="region of interest" description="Disordered" evidence="1">
    <location>
        <begin position="1"/>
        <end position="79"/>
    </location>
</feature>
<sequence length="159" mass="18361">MDIIEEKKDDDHNIDMGNTPEHHDIAIKDSISDGIGQRKFQEKDIEELRKQSLEMQKGRGGSWQTKSRQGRKANKKPIETVNRYDALTDHSIVDTYEDDLEDHLKEENYTKDNNNYSSDEMPALESQDLMADIQENNTHNDSEIVSNCLGNLLVRRNLT</sequence>
<comment type="caution">
    <text evidence="2">The sequence shown here is derived from an EMBL/GenBank/DDBJ whole genome shotgun (WGS) entry which is preliminary data.</text>
</comment>
<organism evidence="2 3">
    <name type="scientific">Anisodus acutangulus</name>
    <dbReference type="NCBI Taxonomy" id="402998"/>
    <lineage>
        <taxon>Eukaryota</taxon>
        <taxon>Viridiplantae</taxon>
        <taxon>Streptophyta</taxon>
        <taxon>Embryophyta</taxon>
        <taxon>Tracheophyta</taxon>
        <taxon>Spermatophyta</taxon>
        <taxon>Magnoliopsida</taxon>
        <taxon>eudicotyledons</taxon>
        <taxon>Gunneridae</taxon>
        <taxon>Pentapetalae</taxon>
        <taxon>asterids</taxon>
        <taxon>lamiids</taxon>
        <taxon>Solanales</taxon>
        <taxon>Solanaceae</taxon>
        <taxon>Solanoideae</taxon>
        <taxon>Hyoscyameae</taxon>
        <taxon>Anisodus</taxon>
    </lineage>
</organism>
<protein>
    <submittedName>
        <fullName evidence="2">Uncharacterized protein</fullName>
    </submittedName>
</protein>
<feature type="compositionally biased region" description="Basic and acidic residues" evidence="1">
    <location>
        <begin position="1"/>
        <end position="31"/>
    </location>
</feature>
<dbReference type="AlphaFoldDB" id="A0A9Q1L8V2"/>
<keyword evidence="3" id="KW-1185">Reference proteome</keyword>
<evidence type="ECO:0000256" key="1">
    <source>
        <dbReference type="SAM" id="MobiDB-lite"/>
    </source>
</evidence>
<dbReference type="Proteomes" id="UP001152561">
    <property type="component" value="Unassembled WGS sequence"/>
</dbReference>
<proteinExistence type="predicted"/>
<name>A0A9Q1L8V2_9SOLA</name>